<keyword evidence="6" id="KW-1185">Reference proteome</keyword>
<dbReference type="InterPro" id="IPR051940">
    <property type="entry name" value="Chitin_bind-dev_reg"/>
</dbReference>
<organism evidence="5 6">
    <name type="scientific">Allacma fusca</name>
    <dbReference type="NCBI Taxonomy" id="39272"/>
    <lineage>
        <taxon>Eukaryota</taxon>
        <taxon>Metazoa</taxon>
        <taxon>Ecdysozoa</taxon>
        <taxon>Arthropoda</taxon>
        <taxon>Hexapoda</taxon>
        <taxon>Collembola</taxon>
        <taxon>Symphypleona</taxon>
        <taxon>Sminthuridae</taxon>
        <taxon>Allacma</taxon>
    </lineage>
</organism>
<dbReference type="Proteomes" id="UP000708208">
    <property type="component" value="Unassembled WGS sequence"/>
</dbReference>
<dbReference type="PANTHER" id="PTHR23301:SF0">
    <property type="entry name" value="CHITIN-BINDING TYPE-2 DOMAIN-CONTAINING PROTEIN-RELATED"/>
    <property type="match status" value="1"/>
</dbReference>
<dbReference type="PANTHER" id="PTHR23301">
    <property type="entry name" value="CHITIN BINDING PERITROPHIN-A"/>
    <property type="match status" value="1"/>
</dbReference>
<protein>
    <recommendedName>
        <fullName evidence="4">Chitin-binding type-2 domain-containing protein</fullName>
    </recommendedName>
</protein>
<comment type="caution">
    <text evidence="5">The sequence shown here is derived from an EMBL/GenBank/DDBJ whole genome shotgun (WGS) entry which is preliminary data.</text>
</comment>
<feature type="region of interest" description="Disordered" evidence="3">
    <location>
        <begin position="1"/>
        <end position="23"/>
    </location>
</feature>
<evidence type="ECO:0000313" key="6">
    <source>
        <dbReference type="Proteomes" id="UP000708208"/>
    </source>
</evidence>
<dbReference type="SMART" id="SM00494">
    <property type="entry name" value="ChtBD2"/>
    <property type="match status" value="1"/>
</dbReference>
<dbReference type="EMBL" id="CAJVCH010570101">
    <property type="protein sequence ID" value="CAG7834053.1"/>
    <property type="molecule type" value="Genomic_DNA"/>
</dbReference>
<proteinExistence type="predicted"/>
<feature type="domain" description="Chitin-binding type-2" evidence="4">
    <location>
        <begin position="75"/>
        <end position="143"/>
    </location>
</feature>
<evidence type="ECO:0000256" key="1">
    <source>
        <dbReference type="ARBA" id="ARBA00022669"/>
    </source>
</evidence>
<gene>
    <name evidence="5" type="ORF">AFUS01_LOCUS43596</name>
</gene>
<dbReference type="PROSITE" id="PS50940">
    <property type="entry name" value="CHIT_BIND_II"/>
    <property type="match status" value="1"/>
</dbReference>
<dbReference type="OrthoDB" id="6020543at2759"/>
<dbReference type="AlphaFoldDB" id="A0A8J2LLC2"/>
<evidence type="ECO:0000256" key="3">
    <source>
        <dbReference type="SAM" id="MobiDB-lite"/>
    </source>
</evidence>
<accession>A0A8J2LLC2</accession>
<dbReference type="GO" id="GO:0005576">
    <property type="term" value="C:extracellular region"/>
    <property type="evidence" value="ECO:0007669"/>
    <property type="project" value="InterPro"/>
</dbReference>
<sequence length="214" mass="24048">MKQRRAETTFAGNAYPPPTSAPISANNPQSLSNIILQRCLQILVKFLAKMSRLILVTLAVIALSNAQAFKRLRNNDRCTDAGFYQDANDCQKFYRCAEHETLEGGSIVNKFEFRCPPGTAFDESISTCNYPSNVDGITEQCMAQVESTLDEIRNRVDTYSQRDSTLQIPGSYNQGHPQLHYTQAPAAYQRQPLYQVQPQQAVYQVPSKLQVLYG</sequence>
<dbReference type="Pfam" id="PF01607">
    <property type="entry name" value="CBM_14"/>
    <property type="match status" value="1"/>
</dbReference>
<keyword evidence="2" id="KW-1015">Disulfide bond</keyword>
<dbReference type="GO" id="GO:0008061">
    <property type="term" value="F:chitin binding"/>
    <property type="evidence" value="ECO:0007669"/>
    <property type="project" value="UniProtKB-KW"/>
</dbReference>
<keyword evidence="1" id="KW-0147">Chitin-binding</keyword>
<evidence type="ECO:0000313" key="5">
    <source>
        <dbReference type="EMBL" id="CAG7834053.1"/>
    </source>
</evidence>
<evidence type="ECO:0000256" key="2">
    <source>
        <dbReference type="ARBA" id="ARBA00023157"/>
    </source>
</evidence>
<reference evidence="5" key="1">
    <citation type="submission" date="2021-06" db="EMBL/GenBank/DDBJ databases">
        <authorList>
            <person name="Hodson N. C."/>
            <person name="Mongue J. A."/>
            <person name="Jaron S. K."/>
        </authorList>
    </citation>
    <scope>NUCLEOTIDE SEQUENCE</scope>
</reference>
<dbReference type="InterPro" id="IPR002557">
    <property type="entry name" value="Chitin-bd_dom"/>
</dbReference>
<evidence type="ECO:0000259" key="4">
    <source>
        <dbReference type="PROSITE" id="PS50940"/>
    </source>
</evidence>
<name>A0A8J2LLC2_9HEXA</name>